<dbReference type="AlphaFoldDB" id="A0A7U4LGV5"/>
<evidence type="ECO:0008006" key="3">
    <source>
        <dbReference type="Google" id="ProtNLM"/>
    </source>
</evidence>
<dbReference type="KEGG" id="sphi:TS85_22485"/>
<proteinExistence type="predicted"/>
<name>A0A7U4LGV5_9SPHN</name>
<organism evidence="1 2">
    <name type="scientific">Sphingomonas hengshuiensis</name>
    <dbReference type="NCBI Taxonomy" id="1609977"/>
    <lineage>
        <taxon>Bacteria</taxon>
        <taxon>Pseudomonadati</taxon>
        <taxon>Pseudomonadota</taxon>
        <taxon>Alphaproteobacteria</taxon>
        <taxon>Sphingomonadales</taxon>
        <taxon>Sphingomonadaceae</taxon>
        <taxon>Sphingomonas</taxon>
    </lineage>
</organism>
<reference evidence="1 2" key="1">
    <citation type="journal article" date="2015" name="Int. J. Syst. Evol. Microbiol.">
        <title>Sphingomonas hengshuiensis sp. nov., isolated from lake wetland.</title>
        <authorList>
            <person name="Wei S."/>
            <person name="Wang T."/>
            <person name="Liu H."/>
            <person name="Zhang C."/>
            <person name="Guo J."/>
            <person name="Wang Q."/>
            <person name="Liang K."/>
            <person name="Zhang Z."/>
        </authorList>
    </citation>
    <scope>NUCLEOTIDE SEQUENCE [LARGE SCALE GENOMIC DNA]</scope>
    <source>
        <strain evidence="1 2">WHSC-8</strain>
    </source>
</reference>
<gene>
    <name evidence="1" type="ORF">TS85_22485</name>
</gene>
<protein>
    <recommendedName>
        <fullName evidence="3">Homogentisate 1,2-dioxygenase</fullName>
    </recommendedName>
</protein>
<keyword evidence="2" id="KW-1185">Reference proteome</keyword>
<evidence type="ECO:0000313" key="2">
    <source>
        <dbReference type="Proteomes" id="UP000032300"/>
    </source>
</evidence>
<sequence>MLSIALAFTLAAAAPPPCTTRDAALPRALAGWTRAGRGLDTGHTVTLPVRRGAATTIVRIRKAGLFGIAADRDGWIDIAPARGKPLSLDSEPRVPACSTIKKIVRFRLRPGSYRVSVAKLKADRVRLMLVRYG</sequence>
<dbReference type="OrthoDB" id="7376020at2"/>
<dbReference type="Proteomes" id="UP000032300">
    <property type="component" value="Chromosome"/>
</dbReference>
<evidence type="ECO:0000313" key="1">
    <source>
        <dbReference type="EMBL" id="AJP73977.1"/>
    </source>
</evidence>
<reference evidence="1 2" key="2">
    <citation type="submission" date="2015-02" db="EMBL/GenBank/DDBJ databases">
        <title>The complete genome of Sphingomonas hengshuiensis sp. WHSC-8 isolated from soil of Hengshui Lake.</title>
        <authorList>
            <person name="Wei S."/>
            <person name="Guo J."/>
            <person name="Su C."/>
            <person name="Wu R."/>
            <person name="Zhang Z."/>
            <person name="Liang K."/>
            <person name="Li H."/>
            <person name="Wang T."/>
            <person name="Liu H."/>
            <person name="Zhang C."/>
            <person name="Li Z."/>
            <person name="Wang Q."/>
            <person name="Meng J."/>
        </authorList>
    </citation>
    <scope>NUCLEOTIDE SEQUENCE [LARGE SCALE GENOMIC DNA]</scope>
    <source>
        <strain evidence="1 2">WHSC-8</strain>
    </source>
</reference>
<dbReference type="EMBL" id="CP010836">
    <property type="protein sequence ID" value="AJP73977.1"/>
    <property type="molecule type" value="Genomic_DNA"/>
</dbReference>
<accession>A0A7U4LGV5</accession>